<comment type="caution">
    <text evidence="1">The sequence shown here is derived from an EMBL/GenBank/DDBJ whole genome shotgun (WGS) entry which is preliminary data.</text>
</comment>
<accession>A0A850PAF9</accession>
<evidence type="ECO:0000313" key="1">
    <source>
        <dbReference type="EMBL" id="NVN41034.1"/>
    </source>
</evidence>
<dbReference type="AlphaFoldDB" id="A0A850PAF9"/>
<gene>
    <name evidence="1" type="ORF">HUK82_10760</name>
</gene>
<sequence length="74" mass="8277">MGHNYAKPMTPEQKQARVLARVPPDWTLRIERPSGGQWRALMQPPGAEGAWCDEQPTLADALDAAWRLNRVAPT</sequence>
<proteinExistence type="predicted"/>
<name>A0A850PAF9_9PROT</name>
<reference evidence="1 2" key="1">
    <citation type="submission" date="2020-06" db="EMBL/GenBank/DDBJ databases">
        <title>Description of novel acetic acid bacteria.</title>
        <authorList>
            <person name="Sombolestani A."/>
        </authorList>
    </citation>
    <scope>NUCLEOTIDE SEQUENCE [LARGE SCALE GENOMIC DNA]</scope>
    <source>
        <strain evidence="1 2">LMG 27010</strain>
    </source>
</reference>
<protein>
    <submittedName>
        <fullName evidence="1">Uncharacterized protein</fullName>
    </submittedName>
</protein>
<organism evidence="1 2">
    <name type="scientific">Ameyamaea chiangmaiensis</name>
    <dbReference type="NCBI Taxonomy" id="442969"/>
    <lineage>
        <taxon>Bacteria</taxon>
        <taxon>Pseudomonadati</taxon>
        <taxon>Pseudomonadota</taxon>
        <taxon>Alphaproteobacteria</taxon>
        <taxon>Acetobacterales</taxon>
        <taxon>Acetobacteraceae</taxon>
        <taxon>Ameyamaea</taxon>
    </lineage>
</organism>
<keyword evidence="2" id="KW-1185">Reference proteome</keyword>
<dbReference type="Proteomes" id="UP000585665">
    <property type="component" value="Unassembled WGS sequence"/>
</dbReference>
<dbReference type="EMBL" id="JABXXR010000085">
    <property type="protein sequence ID" value="NVN41034.1"/>
    <property type="molecule type" value="Genomic_DNA"/>
</dbReference>
<dbReference type="RefSeq" id="WP_176613955.1">
    <property type="nucleotide sequence ID" value="NZ_JABXXR010000085.1"/>
</dbReference>
<evidence type="ECO:0000313" key="2">
    <source>
        <dbReference type="Proteomes" id="UP000585665"/>
    </source>
</evidence>